<evidence type="ECO:0000256" key="2">
    <source>
        <dbReference type="ARBA" id="ARBA00022448"/>
    </source>
</evidence>
<comment type="caution">
    <text evidence="9">The sequence shown here is derived from an EMBL/GenBank/DDBJ whole genome shotgun (WGS) entry which is preliminary data.</text>
</comment>
<dbReference type="RefSeq" id="WP_267152485.1">
    <property type="nucleotide sequence ID" value="NZ_JAPMLT010000009.1"/>
</dbReference>
<feature type="transmembrane region" description="Helical" evidence="7">
    <location>
        <begin position="184"/>
        <end position="205"/>
    </location>
</feature>
<sequence length="218" mass="24230">MDFVGAYSPENLGFLMEGLMITLRVAVISIVFSFAIGLIIAVLRYARIPVLSQLLFLWVELIRNLPLLLIMFFTFFALPEIIRIDLSAEEAVILALVLFESALISEIIRGGLASIPKGQLEAARSSGLGYVQTLRFVVVPQALRRMIPPLVSQFISLLKDTSLGIIVALDDLMHNGQIIYNHDFGYVFPTLILVATIYFVINYSLSLLAGRLEKKLSV</sequence>
<dbReference type="InterPro" id="IPR000515">
    <property type="entry name" value="MetI-like"/>
</dbReference>
<accession>A0ABT3X5K3</accession>
<evidence type="ECO:0000256" key="4">
    <source>
        <dbReference type="ARBA" id="ARBA00022692"/>
    </source>
</evidence>
<dbReference type="NCBIfam" id="TIGR01726">
    <property type="entry name" value="HEQRo_perm_3TM"/>
    <property type="match status" value="1"/>
</dbReference>
<feature type="transmembrane region" description="Helical" evidence="7">
    <location>
        <begin position="20"/>
        <end position="43"/>
    </location>
</feature>
<evidence type="ECO:0000256" key="6">
    <source>
        <dbReference type="ARBA" id="ARBA00023136"/>
    </source>
</evidence>
<dbReference type="CDD" id="cd06261">
    <property type="entry name" value="TM_PBP2"/>
    <property type="match status" value="1"/>
</dbReference>
<organism evidence="9 10">
    <name type="scientific">Tumebacillus lacus</name>
    <dbReference type="NCBI Taxonomy" id="2995335"/>
    <lineage>
        <taxon>Bacteria</taxon>
        <taxon>Bacillati</taxon>
        <taxon>Bacillota</taxon>
        <taxon>Bacilli</taxon>
        <taxon>Bacillales</taxon>
        <taxon>Alicyclobacillaceae</taxon>
        <taxon>Tumebacillus</taxon>
    </lineage>
</organism>
<feature type="transmembrane region" description="Helical" evidence="7">
    <location>
        <begin position="91"/>
        <end position="108"/>
    </location>
</feature>
<comment type="similarity">
    <text evidence="7">Belongs to the binding-protein-dependent transport system permease family.</text>
</comment>
<keyword evidence="4 7" id="KW-0812">Transmembrane</keyword>
<evidence type="ECO:0000313" key="10">
    <source>
        <dbReference type="Proteomes" id="UP001208017"/>
    </source>
</evidence>
<dbReference type="EMBL" id="JAPMLT010000009">
    <property type="protein sequence ID" value="MCX7571242.1"/>
    <property type="molecule type" value="Genomic_DNA"/>
</dbReference>
<evidence type="ECO:0000313" key="9">
    <source>
        <dbReference type="EMBL" id="MCX7571242.1"/>
    </source>
</evidence>
<feature type="domain" description="ABC transmembrane type-1" evidence="8">
    <location>
        <begin position="19"/>
        <end position="209"/>
    </location>
</feature>
<keyword evidence="10" id="KW-1185">Reference proteome</keyword>
<gene>
    <name evidence="9" type="ORF">OS242_14920</name>
</gene>
<keyword evidence="3" id="KW-1003">Cell membrane</keyword>
<evidence type="ECO:0000256" key="1">
    <source>
        <dbReference type="ARBA" id="ARBA00004651"/>
    </source>
</evidence>
<dbReference type="Proteomes" id="UP001208017">
    <property type="component" value="Unassembled WGS sequence"/>
</dbReference>
<proteinExistence type="inferred from homology"/>
<dbReference type="PANTHER" id="PTHR30614">
    <property type="entry name" value="MEMBRANE COMPONENT OF AMINO ACID ABC TRANSPORTER"/>
    <property type="match status" value="1"/>
</dbReference>
<keyword evidence="5 7" id="KW-1133">Transmembrane helix</keyword>
<keyword evidence="2 7" id="KW-0813">Transport</keyword>
<dbReference type="Pfam" id="PF00528">
    <property type="entry name" value="BPD_transp_1"/>
    <property type="match status" value="1"/>
</dbReference>
<evidence type="ECO:0000256" key="3">
    <source>
        <dbReference type="ARBA" id="ARBA00022475"/>
    </source>
</evidence>
<dbReference type="PROSITE" id="PS50928">
    <property type="entry name" value="ABC_TM1"/>
    <property type="match status" value="1"/>
</dbReference>
<evidence type="ECO:0000259" key="8">
    <source>
        <dbReference type="PROSITE" id="PS50928"/>
    </source>
</evidence>
<reference evidence="9 10" key="1">
    <citation type="submission" date="2022-11" db="EMBL/GenBank/DDBJ databases">
        <title>Study of microbial diversity in lake waters.</title>
        <authorList>
            <person name="Zhang J."/>
        </authorList>
    </citation>
    <scope>NUCLEOTIDE SEQUENCE [LARGE SCALE GENOMIC DNA]</scope>
    <source>
        <strain evidence="9 10">DT12</strain>
    </source>
</reference>
<name>A0ABT3X5K3_9BACL</name>
<comment type="subcellular location">
    <subcellularLocation>
        <location evidence="1 7">Cell membrane</location>
        <topology evidence="1 7">Multi-pass membrane protein</topology>
    </subcellularLocation>
</comment>
<dbReference type="InterPro" id="IPR043429">
    <property type="entry name" value="ArtM/GltK/GlnP/TcyL/YhdX-like"/>
</dbReference>
<dbReference type="SUPFAM" id="SSF161098">
    <property type="entry name" value="MetI-like"/>
    <property type="match status" value="1"/>
</dbReference>
<dbReference type="Gene3D" id="1.10.3720.10">
    <property type="entry name" value="MetI-like"/>
    <property type="match status" value="1"/>
</dbReference>
<evidence type="ECO:0000256" key="5">
    <source>
        <dbReference type="ARBA" id="ARBA00022989"/>
    </source>
</evidence>
<evidence type="ECO:0000256" key="7">
    <source>
        <dbReference type="RuleBase" id="RU363032"/>
    </source>
</evidence>
<feature type="transmembrane region" description="Helical" evidence="7">
    <location>
        <begin position="55"/>
        <end position="79"/>
    </location>
</feature>
<keyword evidence="6 7" id="KW-0472">Membrane</keyword>
<protein>
    <submittedName>
        <fullName evidence="9">Amino acid ABC transporter permease</fullName>
    </submittedName>
</protein>
<dbReference type="PANTHER" id="PTHR30614:SF41">
    <property type="entry name" value="INNER MEMBRANE AMINO-ACID ABC TRANSPORTER PERMEASE PROTEIN YHDY"/>
    <property type="match status" value="1"/>
</dbReference>
<dbReference type="InterPro" id="IPR010065">
    <property type="entry name" value="AA_ABC_transptr_permease_3TM"/>
</dbReference>
<dbReference type="InterPro" id="IPR035906">
    <property type="entry name" value="MetI-like_sf"/>
</dbReference>